<dbReference type="AlphaFoldDB" id="A0A974C670"/>
<dbReference type="EMBL" id="CM004481">
    <property type="protein sequence ID" value="OCT66630.1"/>
    <property type="molecule type" value="Genomic_DNA"/>
</dbReference>
<accession>A0A974C670</accession>
<protein>
    <submittedName>
        <fullName evidence="1">Uncharacterized protein</fullName>
    </submittedName>
</protein>
<evidence type="ECO:0000313" key="1">
    <source>
        <dbReference type="EMBL" id="OCT66630.1"/>
    </source>
</evidence>
<organism evidence="1 2">
    <name type="scientific">Xenopus laevis</name>
    <name type="common">African clawed frog</name>
    <dbReference type="NCBI Taxonomy" id="8355"/>
    <lineage>
        <taxon>Eukaryota</taxon>
        <taxon>Metazoa</taxon>
        <taxon>Chordata</taxon>
        <taxon>Craniata</taxon>
        <taxon>Vertebrata</taxon>
        <taxon>Euteleostomi</taxon>
        <taxon>Amphibia</taxon>
        <taxon>Batrachia</taxon>
        <taxon>Anura</taxon>
        <taxon>Pipoidea</taxon>
        <taxon>Pipidae</taxon>
        <taxon>Xenopodinae</taxon>
        <taxon>Xenopus</taxon>
        <taxon>Xenopus</taxon>
    </lineage>
</organism>
<proteinExistence type="predicted"/>
<gene>
    <name evidence="1" type="ORF">XELAEV_18042884mg</name>
</gene>
<name>A0A974C670_XENLA</name>
<sequence>MEQLDCYGVKKVLMVVSGCSHLDYQTVCLETSFMNFLDCLENGTMGNTWKKEAFHCGPWTIALWHICSIYMHEMTSASAAVEWAIIVRYMKSTFTPKARPIAYVGHDLLKIYVVFCYTFYSPS</sequence>
<dbReference type="Proteomes" id="UP000694892">
    <property type="component" value="Chromosome 8S"/>
</dbReference>
<reference evidence="2" key="1">
    <citation type="journal article" date="2016" name="Nature">
        <title>Genome evolution in the allotetraploid frog Xenopus laevis.</title>
        <authorList>
            <person name="Session A.M."/>
            <person name="Uno Y."/>
            <person name="Kwon T."/>
            <person name="Chapman J.A."/>
            <person name="Toyoda A."/>
            <person name="Takahashi S."/>
            <person name="Fukui A."/>
            <person name="Hikosaka A."/>
            <person name="Suzuki A."/>
            <person name="Kondo M."/>
            <person name="van Heeringen S.J."/>
            <person name="Quigley I."/>
            <person name="Heinz S."/>
            <person name="Ogino H."/>
            <person name="Ochi H."/>
            <person name="Hellsten U."/>
            <person name="Lyons J.B."/>
            <person name="Simakov O."/>
            <person name="Putnam N."/>
            <person name="Stites J."/>
            <person name="Kuroki Y."/>
            <person name="Tanaka T."/>
            <person name="Michiue T."/>
            <person name="Watanabe M."/>
            <person name="Bogdanovic O."/>
            <person name="Lister R."/>
            <person name="Georgiou G."/>
            <person name="Paranjpe S.S."/>
            <person name="van Kruijsbergen I."/>
            <person name="Shu S."/>
            <person name="Carlson J."/>
            <person name="Kinoshita T."/>
            <person name="Ohta Y."/>
            <person name="Mawaribuchi S."/>
            <person name="Jenkins J."/>
            <person name="Grimwood J."/>
            <person name="Schmutz J."/>
            <person name="Mitros T."/>
            <person name="Mozaffari S.V."/>
            <person name="Suzuki Y."/>
            <person name="Haramoto Y."/>
            <person name="Yamamoto T.S."/>
            <person name="Takagi C."/>
            <person name="Heald R."/>
            <person name="Miller K."/>
            <person name="Haudenschild C."/>
            <person name="Kitzman J."/>
            <person name="Nakayama T."/>
            <person name="Izutsu Y."/>
            <person name="Robert J."/>
            <person name="Fortriede J."/>
            <person name="Burns K."/>
            <person name="Lotay V."/>
            <person name="Karimi K."/>
            <person name="Yasuoka Y."/>
            <person name="Dichmann D.S."/>
            <person name="Flajnik M.F."/>
            <person name="Houston D.W."/>
            <person name="Shendure J."/>
            <person name="DuPasquier L."/>
            <person name="Vize P.D."/>
            <person name="Zorn A.M."/>
            <person name="Ito M."/>
            <person name="Marcotte E.M."/>
            <person name="Wallingford J.B."/>
            <person name="Ito Y."/>
            <person name="Asashima M."/>
            <person name="Ueno N."/>
            <person name="Matsuda Y."/>
            <person name="Veenstra G.J."/>
            <person name="Fujiyama A."/>
            <person name="Harland R.M."/>
            <person name="Taira M."/>
            <person name="Rokhsar D.S."/>
        </authorList>
    </citation>
    <scope>NUCLEOTIDE SEQUENCE [LARGE SCALE GENOMIC DNA]</scope>
    <source>
        <strain evidence="2">J</strain>
    </source>
</reference>
<evidence type="ECO:0000313" key="2">
    <source>
        <dbReference type="Proteomes" id="UP000694892"/>
    </source>
</evidence>